<evidence type="ECO:0000313" key="2">
    <source>
        <dbReference type="Proteomes" id="UP000192936"/>
    </source>
</evidence>
<gene>
    <name evidence="1" type="ORF">SAMN02982917_1284</name>
</gene>
<dbReference type="Proteomes" id="UP000192936">
    <property type="component" value="Unassembled WGS sequence"/>
</dbReference>
<sequence>MTVCGTELSMSEQQRKAILESLKRMSDRAKTDPDYAMDVLVKEGVYTKDGEVGENYR</sequence>
<dbReference type="STRING" id="286727.SAMN02982917_1284"/>
<protein>
    <submittedName>
        <fullName evidence="1">Uncharacterized protein</fullName>
    </submittedName>
</protein>
<accession>A0A1X7E7K2</accession>
<dbReference type="AlphaFoldDB" id="A0A1X7E7K2"/>
<evidence type="ECO:0000313" key="1">
    <source>
        <dbReference type="EMBL" id="SMF28448.1"/>
    </source>
</evidence>
<proteinExistence type="predicted"/>
<name>A0A1X7E7K2_9PROT</name>
<organism evidence="1 2">
    <name type="scientific">Azospirillum oryzae</name>
    <dbReference type="NCBI Taxonomy" id="286727"/>
    <lineage>
        <taxon>Bacteria</taxon>
        <taxon>Pseudomonadati</taxon>
        <taxon>Pseudomonadota</taxon>
        <taxon>Alphaproteobacteria</taxon>
        <taxon>Rhodospirillales</taxon>
        <taxon>Azospirillaceae</taxon>
        <taxon>Azospirillum</taxon>
    </lineage>
</organism>
<dbReference type="EMBL" id="FXAK01000002">
    <property type="protein sequence ID" value="SMF28448.1"/>
    <property type="molecule type" value="Genomic_DNA"/>
</dbReference>
<reference evidence="1 2" key="1">
    <citation type="submission" date="2017-04" db="EMBL/GenBank/DDBJ databases">
        <authorList>
            <person name="Afonso C.L."/>
            <person name="Miller P.J."/>
            <person name="Scott M.A."/>
            <person name="Spackman E."/>
            <person name="Goraichik I."/>
            <person name="Dimitrov K.M."/>
            <person name="Suarez D.L."/>
            <person name="Swayne D.E."/>
        </authorList>
    </citation>
    <scope>NUCLEOTIDE SEQUENCE [LARGE SCALE GENOMIC DNA]</scope>
    <source>
        <strain evidence="1 2">A2P</strain>
    </source>
</reference>